<evidence type="ECO:0000313" key="1">
    <source>
        <dbReference type="EMBL" id="THG35214.1"/>
    </source>
</evidence>
<proteinExistence type="predicted"/>
<dbReference type="EMBL" id="SSSN01000003">
    <property type="protein sequence ID" value="THG35214.1"/>
    <property type="molecule type" value="Genomic_DNA"/>
</dbReference>
<evidence type="ECO:0000313" key="2">
    <source>
        <dbReference type="Proteomes" id="UP000307380"/>
    </source>
</evidence>
<dbReference type="RefSeq" id="WP_136422383.1">
    <property type="nucleotide sequence ID" value="NZ_SSSN01000003.1"/>
</dbReference>
<comment type="caution">
    <text evidence="1">The sequence shown here is derived from an EMBL/GenBank/DDBJ whole genome shotgun (WGS) entry which is preliminary data.</text>
</comment>
<dbReference type="OrthoDB" id="5111079at2"/>
<name>A0A4S4FXB9_9MICO</name>
<reference evidence="1 2" key="1">
    <citation type="submission" date="2019-04" db="EMBL/GenBank/DDBJ databases">
        <authorList>
            <person name="Jiang L."/>
        </authorList>
    </citation>
    <scope>NUCLEOTIDE SEQUENCE [LARGE SCALE GENOMIC DNA]</scope>
    <source>
        <strain evidence="1 2">YIM 131861</strain>
    </source>
</reference>
<organism evidence="1 2">
    <name type="scientific">Orlajensenia flava</name>
    <dbReference type="NCBI Taxonomy" id="2565934"/>
    <lineage>
        <taxon>Bacteria</taxon>
        <taxon>Bacillati</taxon>
        <taxon>Actinomycetota</taxon>
        <taxon>Actinomycetes</taxon>
        <taxon>Micrococcales</taxon>
        <taxon>Microbacteriaceae</taxon>
        <taxon>Orlajensenia</taxon>
    </lineage>
</organism>
<dbReference type="AlphaFoldDB" id="A0A4S4FXB9"/>
<sequence>MTAVGFSCGHGASADEPGALLLRRHCPLCSLLEETQRTRAELVGRAAPPDRRRVAAETRVGAVYSWQCPRGHDRYDASVVEVLTSQACAKCRRNAEAPTVAREGGVASMNAGLRTRTSVTEQRLRALLEARLRIPRGVNTIRVNRMFYGKQEVWPDIIVPALRIAVEYDDPGRSRRAHRGLKEVSDSDKDAALAEVGWAVIRVRAAGLESLGENSIVCARLTDDVADRIVERMRVLRGAEAVDAIAVARP</sequence>
<dbReference type="Proteomes" id="UP000307380">
    <property type="component" value="Unassembled WGS sequence"/>
</dbReference>
<evidence type="ECO:0008006" key="3">
    <source>
        <dbReference type="Google" id="ProtNLM"/>
    </source>
</evidence>
<accession>A0A4S4FXB9</accession>
<keyword evidence="2" id="KW-1185">Reference proteome</keyword>
<gene>
    <name evidence="1" type="ORF">E6C70_03895</name>
</gene>
<protein>
    <recommendedName>
        <fullName evidence="3">DUF559 domain-containing protein</fullName>
    </recommendedName>
</protein>